<dbReference type="Proteomes" id="UP000545761">
    <property type="component" value="Unassembled WGS sequence"/>
</dbReference>
<comment type="caution">
    <text evidence="1">The sequence shown here is derived from an EMBL/GenBank/DDBJ whole genome shotgun (WGS) entry which is preliminary data.</text>
</comment>
<sequence>MFDKNDKRLAGPYDDAADGEIRAEVEARQFPADVGAWAAPVCDWHPQVARESCSGYPHD</sequence>
<organism evidence="1 2">
    <name type="scientific">Streptomyces himalayensis subsp. himalayensis</name>
    <dbReference type="NCBI Taxonomy" id="2756131"/>
    <lineage>
        <taxon>Bacteria</taxon>
        <taxon>Bacillati</taxon>
        <taxon>Actinomycetota</taxon>
        <taxon>Actinomycetes</taxon>
        <taxon>Kitasatosporales</taxon>
        <taxon>Streptomycetaceae</taxon>
        <taxon>Streptomyces</taxon>
        <taxon>Streptomyces himalayensis</taxon>
    </lineage>
</organism>
<protein>
    <submittedName>
        <fullName evidence="1">Uncharacterized protein</fullName>
    </submittedName>
</protein>
<reference evidence="1 2" key="1">
    <citation type="submission" date="2020-07" db="EMBL/GenBank/DDBJ databases">
        <title>Streptomyces isolated from Indian soil.</title>
        <authorList>
            <person name="Mandal S."/>
            <person name="Maiti P.K."/>
        </authorList>
    </citation>
    <scope>NUCLEOTIDE SEQUENCE [LARGE SCALE GENOMIC DNA]</scope>
    <source>
        <strain evidence="1 2">PSKA28</strain>
    </source>
</reference>
<accession>A0A7W0DUA5</accession>
<dbReference type="AlphaFoldDB" id="A0A7W0DUA5"/>
<proteinExistence type="predicted"/>
<evidence type="ECO:0000313" key="1">
    <source>
        <dbReference type="EMBL" id="MBA2951413.1"/>
    </source>
</evidence>
<dbReference type="RefSeq" id="WP_181662332.1">
    <property type="nucleotide sequence ID" value="NZ_JACEHE010000046.1"/>
</dbReference>
<dbReference type="EMBL" id="JACEHE010000046">
    <property type="protein sequence ID" value="MBA2951413.1"/>
    <property type="molecule type" value="Genomic_DNA"/>
</dbReference>
<gene>
    <name evidence="1" type="ORF">H1D24_38130</name>
</gene>
<name>A0A7W0DUA5_9ACTN</name>
<evidence type="ECO:0000313" key="2">
    <source>
        <dbReference type="Proteomes" id="UP000545761"/>
    </source>
</evidence>